<dbReference type="EMBL" id="MU001909">
    <property type="protein sequence ID" value="KAF2793927.1"/>
    <property type="molecule type" value="Genomic_DNA"/>
</dbReference>
<dbReference type="InterPro" id="IPR001248">
    <property type="entry name" value="Pur-cyt_permease"/>
</dbReference>
<feature type="transmembrane region" description="Helical" evidence="6">
    <location>
        <begin position="348"/>
        <end position="372"/>
    </location>
</feature>
<protein>
    <submittedName>
        <fullName evidence="7">NCS1 nucleoside transporter family</fullName>
    </submittedName>
</protein>
<keyword evidence="4 6" id="KW-1133">Transmembrane helix</keyword>
<keyword evidence="3 6" id="KW-0812">Transmembrane</keyword>
<dbReference type="AlphaFoldDB" id="A0A6A6XDZ8"/>
<accession>A0A6A6XDZ8</accession>
<organism evidence="7 8">
    <name type="scientific">Melanomma pulvis-pyrius CBS 109.77</name>
    <dbReference type="NCBI Taxonomy" id="1314802"/>
    <lineage>
        <taxon>Eukaryota</taxon>
        <taxon>Fungi</taxon>
        <taxon>Dikarya</taxon>
        <taxon>Ascomycota</taxon>
        <taxon>Pezizomycotina</taxon>
        <taxon>Dothideomycetes</taxon>
        <taxon>Pleosporomycetidae</taxon>
        <taxon>Pleosporales</taxon>
        <taxon>Melanommataceae</taxon>
        <taxon>Melanomma</taxon>
    </lineage>
</organism>
<evidence type="ECO:0000256" key="4">
    <source>
        <dbReference type="ARBA" id="ARBA00022989"/>
    </source>
</evidence>
<dbReference type="Gene3D" id="1.10.4160.10">
    <property type="entry name" value="Hydantoin permease"/>
    <property type="match status" value="1"/>
</dbReference>
<gene>
    <name evidence="7" type="ORF">K505DRAFT_243294</name>
</gene>
<dbReference type="InterPro" id="IPR012681">
    <property type="entry name" value="NCS1"/>
</dbReference>
<feature type="transmembrane region" description="Helical" evidence="6">
    <location>
        <begin position="116"/>
        <end position="136"/>
    </location>
</feature>
<dbReference type="FunFam" id="1.10.4160.10:FF:000001">
    <property type="entry name" value="Uracil permease, putative"/>
    <property type="match status" value="1"/>
</dbReference>
<feature type="transmembrane region" description="Helical" evidence="6">
    <location>
        <begin position="213"/>
        <end position="235"/>
    </location>
</feature>
<evidence type="ECO:0000313" key="7">
    <source>
        <dbReference type="EMBL" id="KAF2793927.1"/>
    </source>
</evidence>
<evidence type="ECO:0000256" key="1">
    <source>
        <dbReference type="ARBA" id="ARBA00004141"/>
    </source>
</evidence>
<evidence type="ECO:0000256" key="5">
    <source>
        <dbReference type="ARBA" id="ARBA00023136"/>
    </source>
</evidence>
<dbReference type="OrthoDB" id="2018619at2759"/>
<feature type="transmembrane region" description="Helical" evidence="6">
    <location>
        <begin position="148"/>
        <end position="169"/>
    </location>
</feature>
<feature type="transmembrane region" description="Helical" evidence="6">
    <location>
        <begin position="255"/>
        <end position="275"/>
    </location>
</feature>
<feature type="transmembrane region" description="Helical" evidence="6">
    <location>
        <begin position="496"/>
        <end position="518"/>
    </location>
</feature>
<dbReference type="Proteomes" id="UP000799757">
    <property type="component" value="Unassembled WGS sequence"/>
</dbReference>
<comment type="subcellular location">
    <subcellularLocation>
        <location evidence="1">Membrane</location>
        <topology evidence="1">Multi-pass membrane protein</topology>
    </subcellularLocation>
</comment>
<evidence type="ECO:0000256" key="3">
    <source>
        <dbReference type="ARBA" id="ARBA00022692"/>
    </source>
</evidence>
<evidence type="ECO:0000313" key="8">
    <source>
        <dbReference type="Proteomes" id="UP000799757"/>
    </source>
</evidence>
<keyword evidence="8" id="KW-1185">Reference proteome</keyword>
<feature type="transmembrane region" description="Helical" evidence="6">
    <location>
        <begin position="466"/>
        <end position="484"/>
    </location>
</feature>
<reference evidence="7" key="1">
    <citation type="journal article" date="2020" name="Stud. Mycol.">
        <title>101 Dothideomycetes genomes: a test case for predicting lifestyles and emergence of pathogens.</title>
        <authorList>
            <person name="Haridas S."/>
            <person name="Albert R."/>
            <person name="Binder M."/>
            <person name="Bloem J."/>
            <person name="Labutti K."/>
            <person name="Salamov A."/>
            <person name="Andreopoulos B."/>
            <person name="Baker S."/>
            <person name="Barry K."/>
            <person name="Bills G."/>
            <person name="Bluhm B."/>
            <person name="Cannon C."/>
            <person name="Castanera R."/>
            <person name="Culley D."/>
            <person name="Daum C."/>
            <person name="Ezra D."/>
            <person name="Gonzalez J."/>
            <person name="Henrissat B."/>
            <person name="Kuo A."/>
            <person name="Liang C."/>
            <person name="Lipzen A."/>
            <person name="Lutzoni F."/>
            <person name="Magnuson J."/>
            <person name="Mondo S."/>
            <person name="Nolan M."/>
            <person name="Ohm R."/>
            <person name="Pangilinan J."/>
            <person name="Park H.-J."/>
            <person name="Ramirez L."/>
            <person name="Alfaro M."/>
            <person name="Sun H."/>
            <person name="Tritt A."/>
            <person name="Yoshinaga Y."/>
            <person name="Zwiers L.-H."/>
            <person name="Turgeon B."/>
            <person name="Goodwin S."/>
            <person name="Spatafora J."/>
            <person name="Crous P."/>
            <person name="Grigoriev I."/>
        </authorList>
    </citation>
    <scope>NUCLEOTIDE SEQUENCE</scope>
    <source>
        <strain evidence="7">CBS 109.77</strain>
    </source>
</reference>
<keyword evidence="5 6" id="KW-0472">Membrane</keyword>
<comment type="similarity">
    <text evidence="2">Belongs to the purine-cytosine permease (2.A.39) family.</text>
</comment>
<dbReference type="GO" id="GO:0005886">
    <property type="term" value="C:plasma membrane"/>
    <property type="evidence" value="ECO:0007669"/>
    <property type="project" value="TreeGrafter"/>
</dbReference>
<dbReference type="GO" id="GO:0015205">
    <property type="term" value="F:nucleobase transmembrane transporter activity"/>
    <property type="evidence" value="ECO:0007669"/>
    <property type="project" value="TreeGrafter"/>
</dbReference>
<feature type="transmembrane region" description="Helical" evidence="6">
    <location>
        <begin position="189"/>
        <end position="206"/>
    </location>
</feature>
<proteinExistence type="inferred from homology"/>
<feature type="transmembrane region" description="Helical" evidence="6">
    <location>
        <begin position="296"/>
        <end position="321"/>
    </location>
</feature>
<dbReference type="PANTHER" id="PTHR30618">
    <property type="entry name" value="NCS1 FAMILY PURINE/PYRIMIDINE TRANSPORTER"/>
    <property type="match status" value="1"/>
</dbReference>
<feature type="transmembrane region" description="Helical" evidence="6">
    <location>
        <begin position="58"/>
        <end position="79"/>
    </location>
</feature>
<dbReference type="Pfam" id="PF02133">
    <property type="entry name" value="Transp_cyt_pur"/>
    <property type="match status" value="1"/>
</dbReference>
<feature type="transmembrane region" description="Helical" evidence="6">
    <location>
        <begin position="91"/>
        <end position="110"/>
    </location>
</feature>
<evidence type="ECO:0000256" key="6">
    <source>
        <dbReference type="SAM" id="Phobius"/>
    </source>
</evidence>
<dbReference type="NCBIfam" id="TIGR00800">
    <property type="entry name" value="ncs1"/>
    <property type="match status" value="1"/>
</dbReference>
<feature type="transmembrane region" description="Helical" evidence="6">
    <location>
        <begin position="416"/>
        <end position="436"/>
    </location>
</feature>
<dbReference type="PANTHER" id="PTHR30618:SF1">
    <property type="entry name" value="URIDINE PERMEASE"/>
    <property type="match status" value="1"/>
</dbReference>
<feature type="transmembrane region" description="Helical" evidence="6">
    <location>
        <begin position="384"/>
        <end position="404"/>
    </location>
</feature>
<name>A0A6A6XDZ8_9PLEO</name>
<evidence type="ECO:0000256" key="2">
    <source>
        <dbReference type="ARBA" id="ARBA00008974"/>
    </source>
</evidence>
<dbReference type="InterPro" id="IPR045225">
    <property type="entry name" value="Uracil/uridine/allantoin_perm"/>
</dbReference>
<sequence length="560" mass="61633">MTAYSASNDNDHVGASPENASGISKWVKRLEIEKGSDGLSAAMTNVDLLPVPPEGRTWVFLTYVLFWFGECASVTSWTVAATGVKAGLSWYEAWICVVFGHWLVAIPLVMTGRPGATYHIPFPVIARASFGIWGSYWPLINRNAMTIIWSGVQMVTTGNCFYVMLHAIFPSIAHIPNVFPKDVTMHTGRLIGFILAWICVIGCAYIRPQKLSGLIIIKSGIMMVCLIIFFAWSLVKANGIGPIIHQGASIPKGKSHAWVFLSNFFIQAGNMATFATNNADISRYARKPKDALWTQFFGMPIAFGVIAFFGIFVTSASKVIFGEVQWDPNLILDGFLTQSYDPKTRCGVFFIALGFSFAQVTTMIFANLIAAGNDTSAMWPKYINYRRGAIICMIIAFAINPWNLTKTSFAFTSYLGAYQIFLSNIIGVIISDYFFVRKGNYDIAGLFSTSHTGTFWYSQGWNWRAYAAYFAGIIPVFPGFLAQVGVKGVPLGAQRLYIFALPVGICVSASVYWGLCMWSPVEGMAHKGTTFEGLVGQYDYDNANDSPHGASTVEVSDKKV</sequence>